<dbReference type="AlphaFoldDB" id="A0A0H2RKK6"/>
<sequence>MDNASQIWLDHALRLFNYNHYELSILFAYVSIRLQDLEKERFSEALQRWHQELLSNELTAIASRRRNGELKYATCAGKKAPYPAHSFMQEFAVRITALRIPSSAFHLGLETQRFSSTLIRHRHISLDSPNEHDNRFNRMARPVRDVRKAQSGRTR</sequence>
<evidence type="ECO:0000313" key="1">
    <source>
        <dbReference type="EMBL" id="KLO09958.1"/>
    </source>
</evidence>
<organism evidence="1 2">
    <name type="scientific">Schizopora paradoxa</name>
    <dbReference type="NCBI Taxonomy" id="27342"/>
    <lineage>
        <taxon>Eukaryota</taxon>
        <taxon>Fungi</taxon>
        <taxon>Dikarya</taxon>
        <taxon>Basidiomycota</taxon>
        <taxon>Agaricomycotina</taxon>
        <taxon>Agaricomycetes</taxon>
        <taxon>Hymenochaetales</taxon>
        <taxon>Schizoporaceae</taxon>
        <taxon>Schizopora</taxon>
    </lineage>
</organism>
<keyword evidence="2" id="KW-1185">Reference proteome</keyword>
<protein>
    <submittedName>
        <fullName evidence="1">Uncharacterized protein</fullName>
    </submittedName>
</protein>
<proteinExistence type="predicted"/>
<dbReference type="InParanoid" id="A0A0H2RKK6"/>
<gene>
    <name evidence="1" type="ORF">SCHPADRAFT_892720</name>
</gene>
<dbReference type="Proteomes" id="UP000053477">
    <property type="component" value="Unassembled WGS sequence"/>
</dbReference>
<accession>A0A0H2RKK6</accession>
<evidence type="ECO:0000313" key="2">
    <source>
        <dbReference type="Proteomes" id="UP000053477"/>
    </source>
</evidence>
<dbReference type="EMBL" id="KQ086040">
    <property type="protein sequence ID" value="KLO09958.1"/>
    <property type="molecule type" value="Genomic_DNA"/>
</dbReference>
<reference evidence="1 2" key="1">
    <citation type="submission" date="2015-04" db="EMBL/GenBank/DDBJ databases">
        <title>Complete genome sequence of Schizopora paradoxa KUC8140, a cosmopolitan wood degrader in East Asia.</title>
        <authorList>
            <consortium name="DOE Joint Genome Institute"/>
            <person name="Min B."/>
            <person name="Park H."/>
            <person name="Jang Y."/>
            <person name="Kim J.-J."/>
            <person name="Kim K.H."/>
            <person name="Pangilinan J."/>
            <person name="Lipzen A."/>
            <person name="Riley R."/>
            <person name="Grigoriev I.V."/>
            <person name="Spatafora J.W."/>
            <person name="Choi I.-G."/>
        </authorList>
    </citation>
    <scope>NUCLEOTIDE SEQUENCE [LARGE SCALE GENOMIC DNA]</scope>
    <source>
        <strain evidence="1 2">KUC8140</strain>
    </source>
</reference>
<name>A0A0H2RKK6_9AGAM</name>